<dbReference type="Proteomes" id="UP000054481">
    <property type="component" value="Unassembled WGS sequence"/>
</dbReference>
<keyword evidence="5" id="KW-1185">Reference proteome</keyword>
<name>A0A0F7ZKF3_9HYPO</name>
<protein>
    <recommendedName>
        <fullName evidence="3">AB hydrolase-1 domain-containing protein</fullName>
    </recommendedName>
</protein>
<dbReference type="InterPro" id="IPR000073">
    <property type="entry name" value="AB_hydrolase_1"/>
</dbReference>
<accession>A0A0F7ZKF3</accession>
<feature type="domain" description="AB hydrolase-1" evidence="3">
    <location>
        <begin position="30"/>
        <end position="409"/>
    </location>
</feature>
<dbReference type="InterPro" id="IPR029058">
    <property type="entry name" value="AB_hydrolase_fold"/>
</dbReference>
<dbReference type="PANTHER" id="PTHR43248:SF25">
    <property type="entry name" value="AB HYDROLASE-1 DOMAIN-CONTAINING PROTEIN-RELATED"/>
    <property type="match status" value="1"/>
</dbReference>
<evidence type="ECO:0000259" key="3">
    <source>
        <dbReference type="Pfam" id="PF00561"/>
    </source>
</evidence>
<sequence>MDHFHQPRSSDKTFNIPLRRLRGKNATQNLLYNPGGPGVSGIAAVYGGGDDLAMMIGEGFHLLSFDPRGVNSSRPTISCDPDNETGIQKSHPPLGHTVDRPEYYGQIQNYVKACADTMQEYGKYINTPQTAADINSILDAVGQQKLVYWGASYGTVLGQTYAALFPERCGRIILDSVADFFEWYETLLPESAYSGMRRVLDGFFDECVKAGHRCSLSSSARSKEELQRKVVSSLVHLGQDPTAVYLNATSYGILDNTTMLAALATGLNSPPAWPQLANKLAQIMDGNATDAFLEYNSIATLADSENTIRCNDGVSGPRYWPEGKKALADVLSPLSQHPILNPFKPDYYVKQQWAIPISHNFVPPRRVKTSHPLLILSNTHDPATPLVGAKVAREVFDGSRLVEVNAYGHGVDQWPELPSKCLMKHVHTYLQDGILPVEDTQCELDRPYFQPKDVNETRR</sequence>
<proteinExistence type="inferred from homology"/>
<organism evidence="4 5">
    <name type="scientific">Hirsutella minnesotensis 3608</name>
    <dbReference type="NCBI Taxonomy" id="1043627"/>
    <lineage>
        <taxon>Eukaryota</taxon>
        <taxon>Fungi</taxon>
        <taxon>Dikarya</taxon>
        <taxon>Ascomycota</taxon>
        <taxon>Pezizomycotina</taxon>
        <taxon>Sordariomycetes</taxon>
        <taxon>Hypocreomycetidae</taxon>
        <taxon>Hypocreales</taxon>
        <taxon>Ophiocordycipitaceae</taxon>
        <taxon>Hirsutella</taxon>
    </lineage>
</organism>
<evidence type="ECO:0000256" key="1">
    <source>
        <dbReference type="ARBA" id="ARBA00010088"/>
    </source>
</evidence>
<reference evidence="4 5" key="1">
    <citation type="journal article" date="2014" name="Genome Biol. Evol.">
        <title>Comparative genomics and transcriptomics analyses reveal divergent lifestyle features of nematode endoparasitic fungus Hirsutella minnesotensis.</title>
        <authorList>
            <person name="Lai Y."/>
            <person name="Liu K."/>
            <person name="Zhang X."/>
            <person name="Zhang X."/>
            <person name="Li K."/>
            <person name="Wang N."/>
            <person name="Shu C."/>
            <person name="Wu Y."/>
            <person name="Wang C."/>
            <person name="Bushley K.E."/>
            <person name="Xiang M."/>
            <person name="Liu X."/>
        </authorList>
    </citation>
    <scope>NUCLEOTIDE SEQUENCE [LARGE SCALE GENOMIC DNA]</scope>
    <source>
        <strain evidence="4 5">3608</strain>
    </source>
</reference>
<dbReference type="AlphaFoldDB" id="A0A0F7ZKF3"/>
<dbReference type="InterPro" id="IPR051601">
    <property type="entry name" value="Serine_prot/Carboxylest_S33"/>
</dbReference>
<dbReference type="GO" id="GO:0016787">
    <property type="term" value="F:hydrolase activity"/>
    <property type="evidence" value="ECO:0007669"/>
    <property type="project" value="UniProtKB-KW"/>
</dbReference>
<gene>
    <name evidence="4" type="ORF">HIM_10096</name>
</gene>
<dbReference type="OrthoDB" id="425534at2759"/>
<evidence type="ECO:0000256" key="2">
    <source>
        <dbReference type="ARBA" id="ARBA00022801"/>
    </source>
</evidence>
<dbReference type="PANTHER" id="PTHR43248">
    <property type="entry name" value="2-SUCCINYL-6-HYDROXY-2,4-CYCLOHEXADIENE-1-CARBOXYLATE SYNTHASE"/>
    <property type="match status" value="1"/>
</dbReference>
<dbReference type="SUPFAM" id="SSF53474">
    <property type="entry name" value="alpha/beta-Hydrolases"/>
    <property type="match status" value="1"/>
</dbReference>
<dbReference type="Gene3D" id="3.40.50.1820">
    <property type="entry name" value="alpha/beta hydrolase"/>
    <property type="match status" value="1"/>
</dbReference>
<comment type="similarity">
    <text evidence="1">Belongs to the peptidase S33 family.</text>
</comment>
<keyword evidence="2" id="KW-0378">Hydrolase</keyword>
<evidence type="ECO:0000313" key="4">
    <source>
        <dbReference type="EMBL" id="KJZ70510.1"/>
    </source>
</evidence>
<evidence type="ECO:0000313" key="5">
    <source>
        <dbReference type="Proteomes" id="UP000054481"/>
    </source>
</evidence>
<dbReference type="Pfam" id="PF00561">
    <property type="entry name" value="Abhydrolase_1"/>
    <property type="match status" value="1"/>
</dbReference>
<dbReference type="EMBL" id="KQ030621">
    <property type="protein sequence ID" value="KJZ70510.1"/>
    <property type="molecule type" value="Genomic_DNA"/>
</dbReference>